<name>A0ABT6TGV0_9BACL</name>
<protein>
    <submittedName>
        <fullName evidence="1">Signal peptide protein</fullName>
    </submittedName>
</protein>
<dbReference type="EMBL" id="JAGRPV010000001">
    <property type="protein sequence ID" value="MDI4645974.1"/>
    <property type="molecule type" value="Genomic_DNA"/>
</dbReference>
<reference evidence="1" key="1">
    <citation type="submission" date="2023-04" db="EMBL/GenBank/DDBJ databases">
        <title>Comparative genomic analysis of Cohnella hashimotonis sp. nov., isolated from the International Space Station.</title>
        <authorList>
            <person name="Venkateswaran K."/>
            <person name="Simpson A."/>
        </authorList>
    </citation>
    <scope>NUCLEOTIDE SEQUENCE</scope>
    <source>
        <strain evidence="1">F6_2S_P_1</strain>
    </source>
</reference>
<organism evidence="1 2">
    <name type="scientific">Cohnella hashimotonis</name>
    <dbReference type="NCBI Taxonomy" id="2826895"/>
    <lineage>
        <taxon>Bacteria</taxon>
        <taxon>Bacillati</taxon>
        <taxon>Bacillota</taxon>
        <taxon>Bacilli</taxon>
        <taxon>Bacillales</taxon>
        <taxon>Paenibacillaceae</taxon>
        <taxon>Cohnella</taxon>
    </lineage>
</organism>
<gene>
    <name evidence="1" type="ORF">KB449_13440</name>
</gene>
<dbReference type="RefSeq" id="WP_282908870.1">
    <property type="nucleotide sequence ID" value="NZ_JAGRPV010000001.1"/>
</dbReference>
<proteinExistence type="predicted"/>
<sequence>MLKHYSVGEAAWKASPRAAKIKNALRLAAAMLLVACLLGACSNEKSVFSKSAGRSDSEASGTSVPWDYRIVAGTVGDIVGSDMTVLPDNALLPNDGNYATGDKIWTLQYMSANMTEGEGGRSEVGLSAWTPIKSYPDEAKAKADIANLKISIQTNVELVGVYLTEYKGQQRRFAIITLPSGNRIKQPIDQERYAKLKGLKKVPVLVEEVHDYGQYDLSYAKFRGWA</sequence>
<keyword evidence="2" id="KW-1185">Reference proteome</keyword>
<comment type="caution">
    <text evidence="1">The sequence shown here is derived from an EMBL/GenBank/DDBJ whole genome shotgun (WGS) entry which is preliminary data.</text>
</comment>
<evidence type="ECO:0000313" key="1">
    <source>
        <dbReference type="EMBL" id="MDI4645974.1"/>
    </source>
</evidence>
<accession>A0ABT6TGV0</accession>
<dbReference type="Proteomes" id="UP001161691">
    <property type="component" value="Unassembled WGS sequence"/>
</dbReference>
<evidence type="ECO:0000313" key="2">
    <source>
        <dbReference type="Proteomes" id="UP001161691"/>
    </source>
</evidence>